<keyword evidence="5 7" id="KW-0157">Chromophore</keyword>
<evidence type="ECO:0000256" key="2">
    <source>
        <dbReference type="ARBA" id="ARBA00017881"/>
    </source>
</evidence>
<sequence length="377" mass="43105">MSTLYWLNDDLRLQDNPALNAAAQDDALTILFCLDERRLKTDRFSNSQMGEHRWGFLQESLQDLSIGLAKLGQPLNILAGNPQLIVTSLLDSGRFHRIVRSRQHASDKTAIWQSLRLAYPNILFEEYDSTTLYLQDKVQFTSRFPATFSEFRRALDTVAFRPSSTRPASLPAPTSIKLDIPMVAVAGNSRHPRGGETAGAQHLDKYFSTDAASSYKDTRNQFFGERYATGFSPWLALGCVSPVQIFELLRLYESQRGANESTGWILFELMWREFFRWHAGYYQAALFEFSGISGQRPLTSFYPERFFKWRDGKTPWPIVNACMIELKQTGLLSNRGRQIAASCLVNELGLDWRCGAGYFEEQLIDYDACSNWGNWQY</sequence>
<evidence type="ECO:0000256" key="4">
    <source>
        <dbReference type="ARBA" id="ARBA00022827"/>
    </source>
</evidence>
<dbReference type="Gene3D" id="1.25.40.80">
    <property type="match status" value="1"/>
</dbReference>
<dbReference type="GO" id="GO:0000719">
    <property type="term" value="P:photoreactive repair"/>
    <property type="evidence" value="ECO:0007669"/>
    <property type="project" value="TreeGrafter"/>
</dbReference>
<dbReference type="AlphaFoldDB" id="A0A973A9E0"/>
<feature type="binding site" evidence="6">
    <location>
        <position position="215"/>
    </location>
    <ligand>
        <name>FAD</name>
        <dbReference type="ChEBI" id="CHEBI:57692"/>
    </ligand>
</feature>
<accession>A0A973A9E0</accession>
<dbReference type="InterPro" id="IPR002081">
    <property type="entry name" value="Cryptochrome/DNA_photolyase_1"/>
</dbReference>
<keyword evidence="4 6" id="KW-0274">FAD</keyword>
<evidence type="ECO:0000259" key="8">
    <source>
        <dbReference type="PROSITE" id="PS51645"/>
    </source>
</evidence>
<comment type="similarity">
    <text evidence="1 7">Belongs to the DNA photolyase class-1 family.</text>
</comment>
<dbReference type="Pfam" id="PF00875">
    <property type="entry name" value="DNA_photolyase"/>
    <property type="match status" value="1"/>
</dbReference>
<comment type="cofactor">
    <cofactor evidence="6 7">
        <name>FAD</name>
        <dbReference type="ChEBI" id="CHEBI:57692"/>
    </cofactor>
    <text evidence="6 7">Binds 1 FAD per subunit.</text>
</comment>
<dbReference type="PANTHER" id="PTHR11455">
    <property type="entry name" value="CRYPTOCHROME"/>
    <property type="match status" value="1"/>
</dbReference>
<dbReference type="Gene3D" id="3.40.50.620">
    <property type="entry name" value="HUPs"/>
    <property type="match status" value="1"/>
</dbReference>
<dbReference type="InterPro" id="IPR036155">
    <property type="entry name" value="Crypto/Photolyase_N_sf"/>
</dbReference>
<dbReference type="EMBL" id="JABMOJ010000462">
    <property type="protein sequence ID" value="NQV66120.1"/>
    <property type="molecule type" value="Genomic_DNA"/>
</dbReference>
<evidence type="ECO:0000256" key="3">
    <source>
        <dbReference type="ARBA" id="ARBA00022630"/>
    </source>
</evidence>
<dbReference type="PANTHER" id="PTHR11455:SF22">
    <property type="entry name" value="CRYPTOCHROME DASH"/>
    <property type="match status" value="1"/>
</dbReference>
<feature type="binding site" evidence="6">
    <location>
        <begin position="365"/>
        <end position="367"/>
    </location>
    <ligand>
        <name>FAD</name>
        <dbReference type="ChEBI" id="CHEBI:57692"/>
    </ligand>
</feature>
<comment type="cofactor">
    <cofactor evidence="7">
        <name>(6R)-5,10-methylene-5,6,7,8-tetrahydrofolate</name>
        <dbReference type="ChEBI" id="CHEBI:15636"/>
    </cofactor>
    <text evidence="7">Binds 1 5,10-methenyltetrahydrofolate (MTHF) per subunit.</text>
</comment>
<dbReference type="NCBIfam" id="TIGR02765">
    <property type="entry name" value="crypto_DASH"/>
    <property type="match status" value="1"/>
</dbReference>
<dbReference type="Pfam" id="PF03441">
    <property type="entry name" value="FAD_binding_7"/>
    <property type="match status" value="1"/>
</dbReference>
<dbReference type="Proteomes" id="UP000754644">
    <property type="component" value="Unassembled WGS sequence"/>
</dbReference>
<dbReference type="InterPro" id="IPR014133">
    <property type="entry name" value="Cry_DASH"/>
</dbReference>
<reference evidence="9" key="1">
    <citation type="submission" date="2020-05" db="EMBL/GenBank/DDBJ databases">
        <title>Sulfur intermediates as new biogeochemical hubs in an aquatic model microbial ecosystem.</title>
        <authorList>
            <person name="Vigneron A."/>
        </authorList>
    </citation>
    <scope>NUCLEOTIDE SEQUENCE</scope>
    <source>
        <strain evidence="9">Bin.250</strain>
    </source>
</reference>
<evidence type="ECO:0000256" key="1">
    <source>
        <dbReference type="ARBA" id="ARBA00005862"/>
    </source>
</evidence>
<evidence type="ECO:0000313" key="9">
    <source>
        <dbReference type="EMBL" id="NQV66120.1"/>
    </source>
</evidence>
<protein>
    <recommendedName>
        <fullName evidence="2 7">Cryptochrome DASH</fullName>
    </recommendedName>
</protein>
<dbReference type="SUPFAM" id="SSF48173">
    <property type="entry name" value="Cryptochrome/photolyase FAD-binding domain"/>
    <property type="match status" value="1"/>
</dbReference>
<dbReference type="InterPro" id="IPR014729">
    <property type="entry name" value="Rossmann-like_a/b/a_fold"/>
</dbReference>
<feature type="non-terminal residue" evidence="9">
    <location>
        <position position="377"/>
    </location>
</feature>
<name>A0A973A9E0_9GAMM</name>
<dbReference type="InterPro" id="IPR005101">
    <property type="entry name" value="Cryptochr/Photolyase_FAD-bd"/>
</dbReference>
<dbReference type="Gene3D" id="1.10.579.10">
    <property type="entry name" value="DNA Cyclobutane Dipyrimidine Photolyase, subunit A, domain 3"/>
    <property type="match status" value="1"/>
</dbReference>
<comment type="function">
    <text evidence="7">May have a photoreceptor function.</text>
</comment>
<evidence type="ECO:0000256" key="6">
    <source>
        <dbReference type="PIRSR" id="PIRSR602081-1"/>
    </source>
</evidence>
<dbReference type="InterPro" id="IPR006050">
    <property type="entry name" value="DNA_photolyase_N"/>
</dbReference>
<comment type="caution">
    <text evidence="9">The sequence shown here is derived from an EMBL/GenBank/DDBJ whole genome shotgun (WGS) entry which is preliminary data.</text>
</comment>
<proteinExistence type="inferred from homology"/>
<keyword evidence="3 6" id="KW-0285">Flavoprotein</keyword>
<evidence type="ECO:0000313" key="10">
    <source>
        <dbReference type="Proteomes" id="UP000754644"/>
    </source>
</evidence>
<dbReference type="InterPro" id="IPR036134">
    <property type="entry name" value="Crypto/Photolyase_FAD-like_sf"/>
</dbReference>
<evidence type="ECO:0000256" key="5">
    <source>
        <dbReference type="ARBA" id="ARBA00022991"/>
    </source>
</evidence>
<dbReference type="SUPFAM" id="SSF52425">
    <property type="entry name" value="Cryptochrome/photolyase, N-terminal domain"/>
    <property type="match status" value="1"/>
</dbReference>
<feature type="domain" description="Photolyase/cryptochrome alpha/beta" evidence="8">
    <location>
        <begin position="1"/>
        <end position="132"/>
    </location>
</feature>
<organism evidence="9 10">
    <name type="scientific">SAR86 cluster bacterium</name>
    <dbReference type="NCBI Taxonomy" id="2030880"/>
    <lineage>
        <taxon>Bacteria</taxon>
        <taxon>Pseudomonadati</taxon>
        <taxon>Pseudomonadota</taxon>
        <taxon>Gammaproteobacteria</taxon>
        <taxon>SAR86 cluster</taxon>
    </lineage>
</organism>
<dbReference type="PROSITE" id="PS51645">
    <property type="entry name" value="PHR_CRY_ALPHA_BETA"/>
    <property type="match status" value="1"/>
</dbReference>
<dbReference type="GO" id="GO:0003677">
    <property type="term" value="F:DNA binding"/>
    <property type="evidence" value="ECO:0007669"/>
    <property type="project" value="TreeGrafter"/>
</dbReference>
<evidence type="ECO:0000256" key="7">
    <source>
        <dbReference type="RuleBase" id="RU367151"/>
    </source>
</evidence>
<dbReference type="GO" id="GO:0003913">
    <property type="term" value="F:DNA photolyase activity"/>
    <property type="evidence" value="ECO:0007669"/>
    <property type="project" value="InterPro"/>
</dbReference>
<gene>
    <name evidence="9" type="ORF">HQ497_12230</name>
</gene>
<dbReference type="GO" id="GO:0071949">
    <property type="term" value="F:FAD binding"/>
    <property type="evidence" value="ECO:0007669"/>
    <property type="project" value="TreeGrafter"/>
</dbReference>
<dbReference type="PRINTS" id="PR00147">
    <property type="entry name" value="DNAPHOTLYASE"/>
</dbReference>